<organism evidence="2 3">
    <name type="scientific">Micromonospora viridifaciens</name>
    <dbReference type="NCBI Taxonomy" id="1881"/>
    <lineage>
        <taxon>Bacteria</taxon>
        <taxon>Bacillati</taxon>
        <taxon>Actinomycetota</taxon>
        <taxon>Actinomycetes</taxon>
        <taxon>Micromonosporales</taxon>
        <taxon>Micromonosporaceae</taxon>
        <taxon>Micromonospora</taxon>
    </lineage>
</organism>
<feature type="compositionally biased region" description="Basic and acidic residues" evidence="1">
    <location>
        <begin position="144"/>
        <end position="179"/>
    </location>
</feature>
<feature type="region of interest" description="Disordered" evidence="1">
    <location>
        <begin position="203"/>
        <end position="298"/>
    </location>
</feature>
<keyword evidence="3" id="KW-1185">Reference proteome</keyword>
<feature type="compositionally biased region" description="Low complexity" evidence="1">
    <location>
        <begin position="119"/>
        <end position="130"/>
    </location>
</feature>
<dbReference type="Proteomes" id="UP000198242">
    <property type="component" value="Chromosome I"/>
</dbReference>
<feature type="compositionally biased region" description="Basic and acidic residues" evidence="1">
    <location>
        <begin position="284"/>
        <end position="298"/>
    </location>
</feature>
<feature type="compositionally biased region" description="Low complexity" evidence="1">
    <location>
        <begin position="207"/>
        <end position="221"/>
    </location>
</feature>
<dbReference type="NCBIfam" id="TIGR03544">
    <property type="entry name" value="DivI1A_domain"/>
    <property type="match status" value="1"/>
</dbReference>
<gene>
    <name evidence="2" type="ORF">GA0074695_6361</name>
</gene>
<evidence type="ECO:0000256" key="1">
    <source>
        <dbReference type="SAM" id="MobiDB-lite"/>
    </source>
</evidence>
<sequence>MGQVLLLLVVALTVAAVVFGVTVLVSGRDPGLTPVEPDGRAVPLPGTRPLHESDVAEVRFDTTWRGYRMAQVDQAMRRAAYDIGYKTELIGVLEAEVAALREGRIEEADALRRTREEAAGTAGAPAGATPSAVDRPAGGTPSAADREAVGRGAADRAAADRGDVDRAAADRGGVDRGGADRLDAEAGVAAAPAAAAVEDETLPATDVPTPAGPLAPVAAPVEPEPTDRPVSLHPPADAVSAAPAPTEPTGQAAASTGQQGASTGQQGASTAGTAGGATDDADVDGDRERGGVVRSESA</sequence>
<reference evidence="3" key="1">
    <citation type="submission" date="2016-06" db="EMBL/GenBank/DDBJ databases">
        <authorList>
            <person name="Varghese N."/>
            <person name="Submissions Spin"/>
        </authorList>
    </citation>
    <scope>NUCLEOTIDE SEQUENCE [LARGE SCALE GENOMIC DNA]</scope>
    <source>
        <strain evidence="3">DSM 43909</strain>
    </source>
</reference>
<accession>A0A1C4ZZ46</accession>
<evidence type="ECO:0000313" key="2">
    <source>
        <dbReference type="EMBL" id="SCF38215.1"/>
    </source>
</evidence>
<name>A0A1C4ZZ46_MICVI</name>
<dbReference type="AlphaFoldDB" id="A0A1C4ZZ46"/>
<proteinExistence type="predicted"/>
<feature type="region of interest" description="Disordered" evidence="1">
    <location>
        <begin position="113"/>
        <end position="179"/>
    </location>
</feature>
<dbReference type="EMBL" id="LT607411">
    <property type="protein sequence ID" value="SCF38215.1"/>
    <property type="molecule type" value="Genomic_DNA"/>
</dbReference>
<dbReference type="OrthoDB" id="3404379at2"/>
<dbReference type="InterPro" id="IPR019933">
    <property type="entry name" value="DivIVA_domain"/>
</dbReference>
<evidence type="ECO:0000313" key="3">
    <source>
        <dbReference type="Proteomes" id="UP000198242"/>
    </source>
</evidence>
<protein>
    <submittedName>
        <fullName evidence="2">DivIVA domain-containing protein</fullName>
    </submittedName>
</protein>
<feature type="compositionally biased region" description="Low complexity" evidence="1">
    <location>
        <begin position="234"/>
        <end position="278"/>
    </location>
</feature>